<organism evidence="1 2">
    <name type="scientific">Sclerotinia nivalis</name>
    <dbReference type="NCBI Taxonomy" id="352851"/>
    <lineage>
        <taxon>Eukaryota</taxon>
        <taxon>Fungi</taxon>
        <taxon>Dikarya</taxon>
        <taxon>Ascomycota</taxon>
        <taxon>Pezizomycotina</taxon>
        <taxon>Leotiomycetes</taxon>
        <taxon>Helotiales</taxon>
        <taxon>Sclerotiniaceae</taxon>
        <taxon>Sclerotinia</taxon>
    </lineage>
</organism>
<dbReference type="AlphaFoldDB" id="A0A9X0AX53"/>
<dbReference type="Proteomes" id="UP001152300">
    <property type="component" value="Unassembled WGS sequence"/>
</dbReference>
<name>A0A9X0AX53_9HELO</name>
<sequence>MEAYRSLFTTKSSKATWENSRLPHAVSSTAVARPTKLQGALTGFLAWIRLRAHYL</sequence>
<keyword evidence="2" id="KW-1185">Reference proteome</keyword>
<dbReference type="EMBL" id="JAPEIS010000001">
    <property type="protein sequence ID" value="KAJ8070043.1"/>
    <property type="molecule type" value="Genomic_DNA"/>
</dbReference>
<protein>
    <submittedName>
        <fullName evidence="1">Uncharacterized protein</fullName>
    </submittedName>
</protein>
<reference evidence="1" key="1">
    <citation type="submission" date="2022-11" db="EMBL/GenBank/DDBJ databases">
        <title>Genome Resource of Sclerotinia nivalis Strain SnTB1, a Plant Pathogen Isolated from American Ginseng.</title>
        <authorList>
            <person name="Fan S."/>
        </authorList>
    </citation>
    <scope>NUCLEOTIDE SEQUENCE</scope>
    <source>
        <strain evidence="1">SnTB1</strain>
    </source>
</reference>
<proteinExistence type="predicted"/>
<evidence type="ECO:0000313" key="2">
    <source>
        <dbReference type="Proteomes" id="UP001152300"/>
    </source>
</evidence>
<comment type="caution">
    <text evidence="1">The sequence shown here is derived from an EMBL/GenBank/DDBJ whole genome shotgun (WGS) entry which is preliminary data.</text>
</comment>
<evidence type="ECO:0000313" key="1">
    <source>
        <dbReference type="EMBL" id="KAJ8070043.1"/>
    </source>
</evidence>
<accession>A0A9X0AX53</accession>
<gene>
    <name evidence="1" type="ORF">OCU04_000444</name>
</gene>